<reference evidence="1" key="1">
    <citation type="submission" date="2016-10" db="EMBL/GenBank/DDBJ databases">
        <authorList>
            <person name="de Groot N.N."/>
        </authorList>
    </citation>
    <scope>NUCLEOTIDE SEQUENCE</scope>
</reference>
<sequence>MKILFDKVGHTIKPFHLKENGVSFNGELQKSGYHRLQLTGDIKGDVELLCNRCGEAFTYTLETPLKLTISDQIVEDKVDLDIIEFLDGDVDISFILNSEINTLKSEYRYCKNCDNIDETFEMEF</sequence>
<evidence type="ECO:0008006" key="2">
    <source>
        <dbReference type="Google" id="ProtNLM"/>
    </source>
</evidence>
<name>A0A1W1BKZ1_9ZZZZ</name>
<accession>A0A1W1BKZ1</accession>
<dbReference type="EMBL" id="FPHG01000022">
    <property type="protein sequence ID" value="SFV54165.1"/>
    <property type="molecule type" value="Genomic_DNA"/>
</dbReference>
<protein>
    <recommendedName>
        <fullName evidence="2">DUF177 domain-containing protein</fullName>
    </recommendedName>
</protein>
<proteinExistence type="predicted"/>
<evidence type="ECO:0000313" key="1">
    <source>
        <dbReference type="EMBL" id="SFV54165.1"/>
    </source>
</evidence>
<organism evidence="1">
    <name type="scientific">hydrothermal vent metagenome</name>
    <dbReference type="NCBI Taxonomy" id="652676"/>
    <lineage>
        <taxon>unclassified sequences</taxon>
        <taxon>metagenomes</taxon>
        <taxon>ecological metagenomes</taxon>
    </lineage>
</organism>
<gene>
    <name evidence="1" type="ORF">MNB_SV-9-980</name>
</gene>
<dbReference type="AlphaFoldDB" id="A0A1W1BKZ1"/>